<proteinExistence type="predicted"/>
<sequence>MDDSDDHNRSTADILPGLQLGSEEKVPGSLGRTQDFLISALLNEETAHPGHNDGSHGKPPLAPDGHIEDLPTSKIATLRNFLHSSSSATDAMAKRVSGFVASWTQPPRGKRNAEGYGFVTEDGRESGKGSDLFLYADSIKDSKLRSQAKIFGLKSGTKIIFDIEEPKSGRHSRLAVNVCPAGEGSSGGDDRGHGGRSRRSRSRSPRSRTPPRRRSPTPRRRPPPSRRRSDSR</sequence>
<dbReference type="Proteomes" id="UP001152797">
    <property type="component" value="Unassembled WGS sequence"/>
</dbReference>
<evidence type="ECO:0000256" key="1">
    <source>
        <dbReference type="SAM" id="MobiDB-lite"/>
    </source>
</evidence>
<evidence type="ECO:0000313" key="2">
    <source>
        <dbReference type="EMBL" id="CAI3984894.1"/>
    </source>
</evidence>
<dbReference type="OrthoDB" id="447938at2759"/>
<accession>A0A9P1C4G8</accession>
<keyword evidence="4" id="KW-1185">Reference proteome</keyword>
<comment type="caution">
    <text evidence="2">The sequence shown here is derived from an EMBL/GenBank/DDBJ whole genome shotgun (WGS) entry which is preliminary data.</text>
</comment>
<feature type="region of interest" description="Disordered" evidence="1">
    <location>
        <begin position="167"/>
        <end position="232"/>
    </location>
</feature>
<evidence type="ECO:0000313" key="3">
    <source>
        <dbReference type="EMBL" id="CAL4772206.1"/>
    </source>
</evidence>
<feature type="compositionally biased region" description="Basic and acidic residues" evidence="1">
    <location>
        <begin position="1"/>
        <end position="10"/>
    </location>
</feature>
<dbReference type="InterPro" id="IPR012340">
    <property type="entry name" value="NA-bd_OB-fold"/>
</dbReference>
<feature type="compositionally biased region" description="Basic and acidic residues" evidence="1">
    <location>
        <begin position="45"/>
        <end position="56"/>
    </location>
</feature>
<reference evidence="3 4" key="2">
    <citation type="submission" date="2024-05" db="EMBL/GenBank/DDBJ databases">
        <authorList>
            <person name="Chen Y."/>
            <person name="Shah S."/>
            <person name="Dougan E. K."/>
            <person name="Thang M."/>
            <person name="Chan C."/>
        </authorList>
    </citation>
    <scope>NUCLEOTIDE SEQUENCE [LARGE SCALE GENOMIC DNA]</scope>
</reference>
<organism evidence="2">
    <name type="scientific">Cladocopium goreaui</name>
    <dbReference type="NCBI Taxonomy" id="2562237"/>
    <lineage>
        <taxon>Eukaryota</taxon>
        <taxon>Sar</taxon>
        <taxon>Alveolata</taxon>
        <taxon>Dinophyceae</taxon>
        <taxon>Suessiales</taxon>
        <taxon>Symbiodiniaceae</taxon>
        <taxon>Cladocopium</taxon>
    </lineage>
</organism>
<reference evidence="2" key="1">
    <citation type="submission" date="2022-10" db="EMBL/GenBank/DDBJ databases">
        <authorList>
            <person name="Chen Y."/>
            <person name="Dougan E. K."/>
            <person name="Chan C."/>
            <person name="Rhodes N."/>
            <person name="Thang M."/>
        </authorList>
    </citation>
    <scope>NUCLEOTIDE SEQUENCE</scope>
</reference>
<name>A0A9P1C4G8_9DINO</name>
<dbReference type="EMBL" id="CAMXCT010000932">
    <property type="protein sequence ID" value="CAI3984894.1"/>
    <property type="molecule type" value="Genomic_DNA"/>
</dbReference>
<gene>
    <name evidence="2" type="ORF">C1SCF055_LOCUS12393</name>
</gene>
<dbReference type="Gene3D" id="2.40.50.140">
    <property type="entry name" value="Nucleic acid-binding proteins"/>
    <property type="match status" value="1"/>
</dbReference>
<feature type="region of interest" description="Disordered" evidence="1">
    <location>
        <begin position="106"/>
        <end position="130"/>
    </location>
</feature>
<evidence type="ECO:0000313" key="4">
    <source>
        <dbReference type="Proteomes" id="UP001152797"/>
    </source>
</evidence>
<dbReference type="AlphaFoldDB" id="A0A9P1C4G8"/>
<feature type="region of interest" description="Disordered" evidence="1">
    <location>
        <begin position="1"/>
        <end position="29"/>
    </location>
</feature>
<feature type="region of interest" description="Disordered" evidence="1">
    <location>
        <begin position="41"/>
        <end position="70"/>
    </location>
</feature>
<dbReference type="EMBL" id="CAMXCT020000932">
    <property type="protein sequence ID" value="CAL1138269.1"/>
    <property type="molecule type" value="Genomic_DNA"/>
</dbReference>
<feature type="compositionally biased region" description="Basic residues" evidence="1">
    <location>
        <begin position="194"/>
        <end position="226"/>
    </location>
</feature>
<protein>
    <submittedName>
        <fullName evidence="3">CSD domain-containing protein</fullName>
    </submittedName>
</protein>
<dbReference type="EMBL" id="CAMXCT030000932">
    <property type="protein sequence ID" value="CAL4772206.1"/>
    <property type="molecule type" value="Genomic_DNA"/>
</dbReference>